<dbReference type="SUPFAM" id="SSF55347">
    <property type="entry name" value="Glyceraldehyde-3-phosphate dehydrogenase-like, C-terminal domain"/>
    <property type="match status" value="1"/>
</dbReference>
<evidence type="ECO:0000256" key="2">
    <source>
        <dbReference type="ARBA" id="ARBA00023002"/>
    </source>
</evidence>
<evidence type="ECO:0000259" key="7">
    <source>
        <dbReference type="Pfam" id="PF22725"/>
    </source>
</evidence>
<dbReference type="SUPFAM" id="SSF51735">
    <property type="entry name" value="NAD(P)-binding Rossmann-fold domains"/>
    <property type="match status" value="1"/>
</dbReference>
<dbReference type="Gene3D" id="3.30.360.10">
    <property type="entry name" value="Dihydrodipicolinate Reductase, domain 2"/>
    <property type="match status" value="1"/>
</dbReference>
<keyword evidence="9" id="KW-1185">Reference proteome</keyword>
<dbReference type="Gene3D" id="3.40.50.720">
    <property type="entry name" value="NAD(P)-binding Rossmann-like Domain"/>
    <property type="match status" value="1"/>
</dbReference>
<accession>A0A7H8RD00</accession>
<dbReference type="AlphaFoldDB" id="A0A7H8RD00"/>
<dbReference type="RefSeq" id="XP_035350493.1">
    <property type="nucleotide sequence ID" value="XM_035494600.1"/>
</dbReference>
<organism evidence="8 9">
    <name type="scientific">Talaromyces rugulosus</name>
    <name type="common">Penicillium rugulosum</name>
    <dbReference type="NCBI Taxonomy" id="121627"/>
    <lineage>
        <taxon>Eukaryota</taxon>
        <taxon>Fungi</taxon>
        <taxon>Dikarya</taxon>
        <taxon>Ascomycota</taxon>
        <taxon>Pezizomycotina</taxon>
        <taxon>Eurotiomycetes</taxon>
        <taxon>Eurotiomycetidae</taxon>
        <taxon>Eurotiales</taxon>
        <taxon>Trichocomaceae</taxon>
        <taxon>Talaromyces</taxon>
        <taxon>Talaromyces sect. Islandici</taxon>
    </lineage>
</organism>
<evidence type="ECO:0000313" key="8">
    <source>
        <dbReference type="EMBL" id="QKX64319.1"/>
    </source>
</evidence>
<dbReference type="PANTHER" id="PTHR22604:SF115">
    <property type="entry name" value="DIHYDRODIOL DEHYDROGENASE, PUTATIVE (AFU_ORTHOLOGUE AFUA_1G07520)-RELATED"/>
    <property type="match status" value="1"/>
</dbReference>
<protein>
    <recommendedName>
        <fullName evidence="3">D-xylose 1-dehydrogenase (NADP(+), D-xylono-1,5-lactone-forming)</fullName>
        <ecNumber evidence="3">1.1.1.179</ecNumber>
    </recommendedName>
    <alternativeName>
        <fullName evidence="4">D-xylose-NADP dehydrogenase</fullName>
    </alternativeName>
</protein>
<comment type="similarity">
    <text evidence="1">Belongs to the Gfo/Idh/MocA family.</text>
</comment>
<evidence type="ECO:0000259" key="6">
    <source>
        <dbReference type="Pfam" id="PF01408"/>
    </source>
</evidence>
<feature type="domain" description="GFO/IDH/MocA-like oxidoreductase" evidence="7">
    <location>
        <begin position="146"/>
        <end position="287"/>
    </location>
</feature>
<gene>
    <name evidence="8" type="ORF">TRUGW13939_11493</name>
</gene>
<evidence type="ECO:0000256" key="3">
    <source>
        <dbReference type="ARBA" id="ARBA00038984"/>
    </source>
</evidence>
<dbReference type="InterPro" id="IPR000683">
    <property type="entry name" value="Gfo/Idh/MocA-like_OxRdtase_N"/>
</dbReference>
<evidence type="ECO:0000313" key="9">
    <source>
        <dbReference type="Proteomes" id="UP000509510"/>
    </source>
</evidence>
<dbReference type="Pfam" id="PF22725">
    <property type="entry name" value="GFO_IDH_MocA_C3"/>
    <property type="match status" value="1"/>
</dbReference>
<evidence type="ECO:0000256" key="5">
    <source>
        <dbReference type="ARBA" id="ARBA00049233"/>
    </source>
</evidence>
<name>A0A7H8RD00_TALRU</name>
<evidence type="ECO:0000256" key="4">
    <source>
        <dbReference type="ARBA" id="ARBA00042988"/>
    </source>
</evidence>
<proteinExistence type="inferred from homology"/>
<dbReference type="InterPro" id="IPR050984">
    <property type="entry name" value="Gfo/Idh/MocA_domain"/>
</dbReference>
<dbReference type="Pfam" id="PF01408">
    <property type="entry name" value="GFO_IDH_MocA"/>
    <property type="match status" value="1"/>
</dbReference>
<keyword evidence="2" id="KW-0560">Oxidoreductase</keyword>
<reference evidence="9" key="1">
    <citation type="submission" date="2020-06" db="EMBL/GenBank/DDBJ databases">
        <title>A chromosome-scale genome assembly of Talaromyces rugulosus W13939.</title>
        <authorList>
            <person name="Wang B."/>
            <person name="Guo L."/>
            <person name="Ye K."/>
            <person name="Wang L."/>
        </authorList>
    </citation>
    <scope>NUCLEOTIDE SEQUENCE [LARGE SCALE GENOMIC DNA]</scope>
    <source>
        <strain evidence="9">W13939</strain>
    </source>
</reference>
<dbReference type="OrthoDB" id="2129491at2759"/>
<dbReference type="InterPro" id="IPR055170">
    <property type="entry name" value="GFO_IDH_MocA-like_dom"/>
</dbReference>
<dbReference type="PANTHER" id="PTHR22604">
    <property type="entry name" value="OXIDOREDUCTASES"/>
    <property type="match status" value="1"/>
</dbReference>
<feature type="domain" description="Gfo/Idh/MocA-like oxidoreductase N-terminal" evidence="6">
    <location>
        <begin position="6"/>
        <end position="133"/>
    </location>
</feature>
<dbReference type="KEGG" id="trg:TRUGW13939_11493"/>
<sequence length="385" mass="42874">MVYNARWGILATGGIAKTFVKDLLRDPKARDTNDVTHSVTAVASSSSKTRAEEFISDINIPGNPTTYGSYDELVADPNIDIIYIATPHSHHYQNARLALESGKNVLCEKSFTVNAAQTKILVELAKQKKLFLMEAVWTRYFPLSVQVRELIQKGEIGEVLRVTADNSIGQGGWDQSHRMLNLDLAGGALLDLGIYSLTWAFQTLYHTLPLSQRKPPSSILSTMVKTASTGADEDTTMLITFPTTTPSNNLQRTSHAVAMTAFPVDSNPDKQNSARPAIRIQGTKGEIQVDGPAYRPERYRVISKTREGEPVKAVREVENVFPSNGHGMYWEADEAARCVRDGKLESEGMTWEESVVIMEVMDEVRRQHDLVYPEKIESTDYPIKL</sequence>
<dbReference type="EMBL" id="CP055903">
    <property type="protein sequence ID" value="QKX64319.1"/>
    <property type="molecule type" value="Genomic_DNA"/>
</dbReference>
<comment type="catalytic activity">
    <reaction evidence="5">
        <text>D-xylose + NADP(+) = D-xylono-1,5-lactone + NADPH + H(+)</text>
        <dbReference type="Rhea" id="RHEA:22000"/>
        <dbReference type="ChEBI" id="CHEBI:15378"/>
        <dbReference type="ChEBI" id="CHEBI:15867"/>
        <dbReference type="ChEBI" id="CHEBI:53455"/>
        <dbReference type="ChEBI" id="CHEBI:57783"/>
        <dbReference type="ChEBI" id="CHEBI:58349"/>
        <dbReference type="EC" id="1.1.1.179"/>
    </reaction>
</comment>
<dbReference type="Proteomes" id="UP000509510">
    <property type="component" value="Chromosome VI"/>
</dbReference>
<dbReference type="InterPro" id="IPR036291">
    <property type="entry name" value="NAD(P)-bd_dom_sf"/>
</dbReference>
<evidence type="ECO:0000256" key="1">
    <source>
        <dbReference type="ARBA" id="ARBA00010928"/>
    </source>
</evidence>
<dbReference type="GO" id="GO:0000166">
    <property type="term" value="F:nucleotide binding"/>
    <property type="evidence" value="ECO:0007669"/>
    <property type="project" value="InterPro"/>
</dbReference>
<dbReference type="EC" id="1.1.1.179" evidence="3"/>
<dbReference type="GeneID" id="55998971"/>
<dbReference type="GO" id="GO:0047837">
    <property type="term" value="F:D-xylose 1-dehydrogenase (NADP+) activity"/>
    <property type="evidence" value="ECO:0007669"/>
    <property type="project" value="UniProtKB-EC"/>
</dbReference>